<comment type="similarity">
    <text evidence="3">Belongs to the Bcl-2 family.</text>
</comment>
<dbReference type="PRINTS" id="PR01862">
    <property type="entry name" value="BCL2FAMILY"/>
</dbReference>
<dbReference type="GO" id="GO:0005634">
    <property type="term" value="C:nucleus"/>
    <property type="evidence" value="ECO:0007669"/>
    <property type="project" value="UniProtKB-SubCell"/>
</dbReference>
<protein>
    <recommendedName>
        <fullName evidence="8">Bcl-2 Bcl-2 homology region 1-3 domain-containing protein</fullName>
    </recommendedName>
</protein>
<dbReference type="InterPro" id="IPR046371">
    <property type="entry name" value="Bcl-2_BH1-3"/>
</dbReference>
<evidence type="ECO:0000256" key="4">
    <source>
        <dbReference type="ARBA" id="ARBA00022490"/>
    </source>
</evidence>
<dbReference type="Pfam" id="PF00452">
    <property type="entry name" value="Bcl-2"/>
    <property type="match status" value="1"/>
</dbReference>
<evidence type="ECO:0000256" key="6">
    <source>
        <dbReference type="ARBA" id="ARBA00023242"/>
    </source>
</evidence>
<keyword evidence="4" id="KW-0963">Cytoplasm</keyword>
<evidence type="ECO:0000256" key="1">
    <source>
        <dbReference type="ARBA" id="ARBA00004123"/>
    </source>
</evidence>
<dbReference type="AlphaFoldDB" id="A0A671LAS5"/>
<comment type="subcellular location">
    <subcellularLocation>
        <location evidence="2">Cytoplasm</location>
    </subcellularLocation>
    <subcellularLocation>
        <location evidence="1">Nucleus</location>
    </subcellularLocation>
</comment>
<dbReference type="GO" id="GO:0042981">
    <property type="term" value="P:regulation of apoptotic process"/>
    <property type="evidence" value="ECO:0007669"/>
    <property type="project" value="InterPro"/>
</dbReference>
<evidence type="ECO:0000259" key="8">
    <source>
        <dbReference type="SMART" id="SM00337"/>
    </source>
</evidence>
<dbReference type="Proteomes" id="UP000472260">
    <property type="component" value="Unassembled WGS sequence"/>
</dbReference>
<keyword evidence="10" id="KW-1185">Reference proteome</keyword>
<dbReference type="InterPro" id="IPR002475">
    <property type="entry name" value="Bcl2-like"/>
</dbReference>
<feature type="domain" description="Bcl-2 Bcl-2 homology region 1-3" evidence="8">
    <location>
        <begin position="103"/>
        <end position="203"/>
    </location>
</feature>
<dbReference type="InterPro" id="IPR036834">
    <property type="entry name" value="Bcl-2-like_sf"/>
</dbReference>
<dbReference type="SMART" id="SM00337">
    <property type="entry name" value="BCL"/>
    <property type="match status" value="1"/>
</dbReference>
<dbReference type="PANTHER" id="PTHR11256:SF46">
    <property type="entry name" value="INDUCED MYELOID LEUKEMIA CELL DIFFERENTIATION PROTEIN MCL-1"/>
    <property type="match status" value="1"/>
</dbReference>
<dbReference type="GO" id="GO:0001836">
    <property type="term" value="P:release of cytochrome c from mitochondria"/>
    <property type="evidence" value="ECO:0007669"/>
    <property type="project" value="TreeGrafter"/>
</dbReference>
<accession>A0A671LAS5</accession>
<name>A0A671LAS5_9TELE</name>
<dbReference type="InterPro" id="IPR026298">
    <property type="entry name" value="Bcl-2_fam"/>
</dbReference>
<reference evidence="9" key="1">
    <citation type="submission" date="2025-08" db="UniProtKB">
        <authorList>
            <consortium name="Ensembl"/>
        </authorList>
    </citation>
    <scope>IDENTIFICATION</scope>
</reference>
<keyword evidence="7" id="KW-0812">Transmembrane</keyword>
<dbReference type="GO" id="GO:0015267">
    <property type="term" value="F:channel activity"/>
    <property type="evidence" value="ECO:0007669"/>
    <property type="project" value="TreeGrafter"/>
</dbReference>
<evidence type="ECO:0000313" key="10">
    <source>
        <dbReference type="Proteomes" id="UP000472260"/>
    </source>
</evidence>
<keyword evidence="6" id="KW-0539">Nucleus</keyword>
<sequence length="296" mass="33772">MGLFQPQPVRNNSKGTNEVIPGKRLVGSPYKALRGGVMEHAMTRGLYKSVQRRSYFRFALQTRVSTNTSTISFTDYALTFNSILSFFFLHISLSFRHHALPTMKRVVADVLLKCLGFSAGMLQHLQLDSQPDDLSFIGCIAKTMFRDDTTNWGRIVSLVAFGAVVCSQMKELQRERCVETVAQQISSYLISEQHDWLLNNKGWSTKTETKIKTILTFASLETIVNEYKIKILFFTCIYFYISLCINLYIYLFLILSGVAFHTFTGKVKLRLSQFLSAVNKWGNKVTCVTYLKNILL</sequence>
<dbReference type="InterPro" id="IPR013281">
    <property type="entry name" value="Apop_reg_Mc1"/>
</dbReference>
<dbReference type="GO" id="GO:0008053">
    <property type="term" value="P:mitochondrial fusion"/>
    <property type="evidence" value="ECO:0007669"/>
    <property type="project" value="TreeGrafter"/>
</dbReference>
<dbReference type="PRINTS" id="PR01866">
    <property type="entry name" value="APOPREGMCL1"/>
</dbReference>
<dbReference type="GO" id="GO:0051400">
    <property type="term" value="F:BH domain binding"/>
    <property type="evidence" value="ECO:0007669"/>
    <property type="project" value="TreeGrafter"/>
</dbReference>
<evidence type="ECO:0000313" key="9">
    <source>
        <dbReference type="Ensembl" id="ENSSANP00000016658.1"/>
    </source>
</evidence>
<feature type="transmembrane region" description="Helical" evidence="7">
    <location>
        <begin position="237"/>
        <end position="260"/>
    </location>
</feature>
<evidence type="ECO:0000256" key="3">
    <source>
        <dbReference type="ARBA" id="ARBA00009458"/>
    </source>
</evidence>
<proteinExistence type="inferred from homology"/>
<dbReference type="GO" id="GO:0097192">
    <property type="term" value="P:extrinsic apoptotic signaling pathway in absence of ligand"/>
    <property type="evidence" value="ECO:0007669"/>
    <property type="project" value="TreeGrafter"/>
</dbReference>
<organism evidence="9 10">
    <name type="scientific">Sinocyclocheilus anshuiensis</name>
    <dbReference type="NCBI Taxonomy" id="1608454"/>
    <lineage>
        <taxon>Eukaryota</taxon>
        <taxon>Metazoa</taxon>
        <taxon>Chordata</taxon>
        <taxon>Craniata</taxon>
        <taxon>Vertebrata</taxon>
        <taxon>Euteleostomi</taxon>
        <taxon>Actinopterygii</taxon>
        <taxon>Neopterygii</taxon>
        <taxon>Teleostei</taxon>
        <taxon>Ostariophysi</taxon>
        <taxon>Cypriniformes</taxon>
        <taxon>Cyprinidae</taxon>
        <taxon>Cyprininae</taxon>
        <taxon>Sinocyclocheilus</taxon>
    </lineage>
</organism>
<dbReference type="Ensembl" id="ENSSANT00000017789.1">
    <property type="protein sequence ID" value="ENSSANP00000016658.1"/>
    <property type="gene ID" value="ENSSANG00000008794.1"/>
</dbReference>
<dbReference type="Gene3D" id="1.10.437.10">
    <property type="entry name" value="Blc2-like"/>
    <property type="match status" value="1"/>
</dbReference>
<keyword evidence="7" id="KW-0472">Membrane</keyword>
<evidence type="ECO:0000256" key="2">
    <source>
        <dbReference type="ARBA" id="ARBA00004496"/>
    </source>
</evidence>
<dbReference type="GO" id="GO:0008630">
    <property type="term" value="P:intrinsic apoptotic signaling pathway in response to DNA damage"/>
    <property type="evidence" value="ECO:0007669"/>
    <property type="project" value="TreeGrafter"/>
</dbReference>
<dbReference type="SUPFAM" id="SSF56854">
    <property type="entry name" value="Bcl-2 inhibitors of programmed cell death"/>
    <property type="match status" value="1"/>
</dbReference>
<dbReference type="GO" id="GO:0005741">
    <property type="term" value="C:mitochondrial outer membrane"/>
    <property type="evidence" value="ECO:0007669"/>
    <property type="project" value="TreeGrafter"/>
</dbReference>
<dbReference type="CDD" id="cd06845">
    <property type="entry name" value="Bcl-2_like"/>
    <property type="match status" value="1"/>
</dbReference>
<reference evidence="9" key="2">
    <citation type="submission" date="2025-09" db="UniProtKB">
        <authorList>
            <consortium name="Ensembl"/>
        </authorList>
    </citation>
    <scope>IDENTIFICATION</scope>
</reference>
<keyword evidence="7" id="KW-1133">Transmembrane helix</keyword>
<evidence type="ECO:0000256" key="5">
    <source>
        <dbReference type="ARBA" id="ARBA00022703"/>
    </source>
</evidence>
<dbReference type="PROSITE" id="PS50062">
    <property type="entry name" value="BCL2_FAMILY"/>
    <property type="match status" value="1"/>
</dbReference>
<dbReference type="PANTHER" id="PTHR11256">
    <property type="entry name" value="BCL-2 RELATED"/>
    <property type="match status" value="1"/>
</dbReference>
<evidence type="ECO:0000256" key="7">
    <source>
        <dbReference type="SAM" id="Phobius"/>
    </source>
</evidence>
<keyword evidence="5" id="KW-0053">Apoptosis</keyword>